<reference evidence="12 13" key="1">
    <citation type="submission" date="2018-08" db="EMBL/GenBank/DDBJ databases">
        <title>Genomic investigation of the strawberry pathogen Phytophthora fragariae indicates pathogenicity is determined by transcriptional variation in three key races.</title>
        <authorList>
            <person name="Adams T.M."/>
            <person name="Armitage A.D."/>
            <person name="Sobczyk M.K."/>
            <person name="Bates H.J."/>
            <person name="Dunwell J.M."/>
            <person name="Nellist C.F."/>
            <person name="Harrison R.J."/>
        </authorList>
    </citation>
    <scope>NUCLEOTIDE SEQUENCE [LARGE SCALE GENOMIC DNA]</scope>
    <source>
        <strain evidence="10 14">A4</strain>
        <strain evidence="9 15">BC-1</strain>
        <strain evidence="8 19">BC-23</strain>
        <strain evidence="7 13">NOV-27</strain>
        <strain evidence="6 16">NOV-5</strain>
        <strain evidence="5 17">NOV-71</strain>
        <strain evidence="11 20">NOV-77</strain>
        <strain evidence="2 12">NOV-9</strain>
        <strain evidence="4 21">ONT-3</strain>
        <strain evidence="3 18">SCRP245</strain>
    </source>
</reference>
<keyword evidence="13" id="KW-1185">Reference proteome</keyword>
<evidence type="ECO:0000313" key="4">
    <source>
        <dbReference type="EMBL" id="KAE9082763.1"/>
    </source>
</evidence>
<sequence>MSFRIGEVALNRVLLIAFALMVCSPRRPADVGTTICHLCCCTESDPQRGSVLSFYQSGTTV</sequence>
<evidence type="ECO:0000313" key="10">
    <source>
        <dbReference type="EMBL" id="KAE9288392.1"/>
    </source>
</evidence>
<evidence type="ECO:0000313" key="7">
    <source>
        <dbReference type="EMBL" id="KAE9184805.1"/>
    </source>
</evidence>
<evidence type="ECO:0000313" key="21">
    <source>
        <dbReference type="Proteomes" id="UP000488956"/>
    </source>
</evidence>
<dbReference type="Proteomes" id="UP000486351">
    <property type="component" value="Unassembled WGS sequence"/>
</dbReference>
<dbReference type="EMBL" id="QXGE01001776">
    <property type="protein sequence ID" value="KAE9288392.1"/>
    <property type="molecule type" value="Genomic_DNA"/>
</dbReference>
<evidence type="ECO:0000313" key="2">
    <source>
        <dbReference type="EMBL" id="KAE8932563.1"/>
    </source>
</evidence>
<dbReference type="EMBL" id="QXFW01002052">
    <property type="protein sequence ID" value="KAE8982627.1"/>
    <property type="molecule type" value="Genomic_DNA"/>
</dbReference>
<evidence type="ECO:0000313" key="12">
    <source>
        <dbReference type="Proteomes" id="UP000429523"/>
    </source>
</evidence>
<dbReference type="AlphaFoldDB" id="A0A6A3WJU2"/>
<evidence type="ECO:0000313" key="14">
    <source>
        <dbReference type="Proteomes" id="UP000437068"/>
    </source>
</evidence>
<evidence type="ECO:0000256" key="1">
    <source>
        <dbReference type="SAM" id="SignalP"/>
    </source>
</evidence>
<dbReference type="Proteomes" id="UP000429523">
    <property type="component" value="Unassembled WGS sequence"/>
</dbReference>
<evidence type="ECO:0000313" key="3">
    <source>
        <dbReference type="EMBL" id="KAE8982627.1"/>
    </source>
</evidence>
<dbReference type="EMBL" id="QXFX01001939">
    <property type="protein sequence ID" value="KAE9082763.1"/>
    <property type="molecule type" value="Genomic_DNA"/>
</dbReference>
<dbReference type="Proteomes" id="UP000476176">
    <property type="component" value="Unassembled WGS sequence"/>
</dbReference>
<keyword evidence="1" id="KW-0732">Signal</keyword>
<evidence type="ECO:0000313" key="19">
    <source>
        <dbReference type="Proteomes" id="UP000476176"/>
    </source>
</evidence>
<proteinExistence type="predicted"/>
<evidence type="ECO:0000313" key="15">
    <source>
        <dbReference type="Proteomes" id="UP000440367"/>
    </source>
</evidence>
<dbReference type="EMBL" id="QXFZ01001819">
    <property type="protein sequence ID" value="KAE9084493.1"/>
    <property type="molecule type" value="Genomic_DNA"/>
</dbReference>
<dbReference type="Proteomes" id="UP000488956">
    <property type="component" value="Unassembled WGS sequence"/>
</dbReference>
<dbReference type="EMBL" id="QXFY01002072">
    <property type="protein sequence ID" value="KAE9303582.1"/>
    <property type="molecule type" value="Genomic_DNA"/>
</dbReference>
<evidence type="ECO:0000313" key="8">
    <source>
        <dbReference type="EMBL" id="KAE9195806.1"/>
    </source>
</evidence>
<evidence type="ECO:0000313" key="13">
    <source>
        <dbReference type="Proteomes" id="UP000433483"/>
    </source>
</evidence>
<evidence type="ECO:0000313" key="17">
    <source>
        <dbReference type="Proteomes" id="UP000441208"/>
    </source>
</evidence>
<comment type="caution">
    <text evidence="7">The sequence shown here is derived from an EMBL/GenBank/DDBJ whole genome shotgun (WGS) entry which is preliminary data.</text>
</comment>
<evidence type="ECO:0000313" key="9">
    <source>
        <dbReference type="EMBL" id="KAE9214668.1"/>
    </source>
</evidence>
<evidence type="ECO:0000313" key="20">
    <source>
        <dbReference type="Proteomes" id="UP000486351"/>
    </source>
</evidence>
<organism evidence="7 13">
    <name type="scientific">Phytophthora fragariae</name>
    <dbReference type="NCBI Taxonomy" id="53985"/>
    <lineage>
        <taxon>Eukaryota</taxon>
        <taxon>Sar</taxon>
        <taxon>Stramenopiles</taxon>
        <taxon>Oomycota</taxon>
        <taxon>Peronosporomycetes</taxon>
        <taxon>Peronosporales</taxon>
        <taxon>Peronosporaceae</taxon>
        <taxon>Phytophthora</taxon>
    </lineage>
</organism>
<feature type="signal peptide" evidence="1">
    <location>
        <begin position="1"/>
        <end position="25"/>
    </location>
</feature>
<dbReference type="Proteomes" id="UP000440732">
    <property type="component" value="Unassembled WGS sequence"/>
</dbReference>
<accession>A0A6A3WJU2</accession>
<evidence type="ECO:0000313" key="5">
    <source>
        <dbReference type="EMBL" id="KAE9084493.1"/>
    </source>
</evidence>
<evidence type="ECO:0000313" key="16">
    <source>
        <dbReference type="Proteomes" id="UP000440732"/>
    </source>
</evidence>
<feature type="chain" id="PRO_5036166501" description="RxLR effector protein" evidence="1">
    <location>
        <begin position="26"/>
        <end position="61"/>
    </location>
</feature>
<dbReference type="Proteomes" id="UP000441208">
    <property type="component" value="Unassembled WGS sequence"/>
</dbReference>
<evidence type="ECO:0000313" key="11">
    <source>
        <dbReference type="EMBL" id="KAE9303582.1"/>
    </source>
</evidence>
<dbReference type="Proteomes" id="UP000440367">
    <property type="component" value="Unassembled WGS sequence"/>
</dbReference>
<dbReference type="Proteomes" id="UP000433483">
    <property type="component" value="Unassembled WGS sequence"/>
</dbReference>
<name>A0A6A3WJU2_9STRA</name>
<dbReference type="EMBL" id="QXGD01001103">
    <property type="protein sequence ID" value="KAE9214668.1"/>
    <property type="molecule type" value="Genomic_DNA"/>
</dbReference>
<dbReference type="EMBL" id="QXGC01001802">
    <property type="protein sequence ID" value="KAE9195806.1"/>
    <property type="molecule type" value="Genomic_DNA"/>
</dbReference>
<dbReference type="EMBL" id="QXGB01001842">
    <property type="protein sequence ID" value="KAE9184805.1"/>
    <property type="molecule type" value="Genomic_DNA"/>
</dbReference>
<evidence type="ECO:0000313" key="18">
    <source>
        <dbReference type="Proteomes" id="UP000460718"/>
    </source>
</evidence>
<gene>
    <name evidence="10" type="ORF">PF001_g20531</name>
    <name evidence="9" type="ORF">PF002_g17596</name>
    <name evidence="8" type="ORF">PF004_g20330</name>
    <name evidence="7" type="ORF">PF005_g21529</name>
    <name evidence="6" type="ORF">PF006_g21244</name>
    <name evidence="5" type="ORF">PF007_g21494</name>
    <name evidence="11" type="ORF">PF008_g22192</name>
    <name evidence="2" type="ORF">PF009_g17412</name>
    <name evidence="4" type="ORF">PF010_g21456</name>
    <name evidence="3" type="ORF">PF011_g21539</name>
</gene>
<dbReference type="Proteomes" id="UP000437068">
    <property type="component" value="Unassembled WGS sequence"/>
</dbReference>
<dbReference type="EMBL" id="QXGA01001943">
    <property type="protein sequence ID" value="KAE9106913.1"/>
    <property type="molecule type" value="Genomic_DNA"/>
</dbReference>
<evidence type="ECO:0008006" key="22">
    <source>
        <dbReference type="Google" id="ProtNLM"/>
    </source>
</evidence>
<dbReference type="EMBL" id="QXGF01001104">
    <property type="protein sequence ID" value="KAE8932563.1"/>
    <property type="molecule type" value="Genomic_DNA"/>
</dbReference>
<dbReference type="Proteomes" id="UP000460718">
    <property type="component" value="Unassembled WGS sequence"/>
</dbReference>
<evidence type="ECO:0000313" key="6">
    <source>
        <dbReference type="EMBL" id="KAE9106913.1"/>
    </source>
</evidence>
<protein>
    <recommendedName>
        <fullName evidence="22">RxLR effector protein</fullName>
    </recommendedName>
</protein>